<dbReference type="PROSITE" id="PS51257">
    <property type="entry name" value="PROKAR_LIPOPROTEIN"/>
    <property type="match status" value="1"/>
</dbReference>
<feature type="compositionally biased region" description="Basic and acidic residues" evidence="1">
    <location>
        <begin position="51"/>
        <end position="68"/>
    </location>
</feature>
<dbReference type="InParanoid" id="A0A371R825"/>
<comment type="caution">
    <text evidence="3">The sequence shown here is derived from an EMBL/GenBank/DDBJ whole genome shotgun (WGS) entry which is preliminary data.</text>
</comment>
<evidence type="ECO:0000256" key="2">
    <source>
        <dbReference type="SAM" id="SignalP"/>
    </source>
</evidence>
<feature type="signal peptide" evidence="2">
    <location>
        <begin position="1"/>
        <end position="24"/>
    </location>
</feature>
<dbReference type="Proteomes" id="UP000264589">
    <property type="component" value="Unassembled WGS sequence"/>
</dbReference>
<name>A0A371R825_9PROT</name>
<evidence type="ECO:0000313" key="4">
    <source>
        <dbReference type="Proteomes" id="UP000264589"/>
    </source>
</evidence>
<gene>
    <name evidence="3" type="ORF">DX908_15115</name>
</gene>
<proteinExistence type="predicted"/>
<sequence length="172" mass="18846">MAASSFRGRKMKSCIAIFSTFVLAACASGAPNLPLGPDQRTAEDGPLAQTEDWKDWGPEENQRAREQGLEGKRLDTAEISAVLRGRVLRGCYPDGTPFAEALDSDGQFYDATNNNQLLGTYTIANNQLCFRYPERAQAGQPDSCFTVFSRGQDLDFYTPDLRSRAATTDCDG</sequence>
<dbReference type="AlphaFoldDB" id="A0A371R825"/>
<protein>
    <submittedName>
        <fullName evidence="3">Uncharacterized protein</fullName>
    </submittedName>
</protein>
<feature type="region of interest" description="Disordered" evidence="1">
    <location>
        <begin position="36"/>
        <end position="68"/>
    </location>
</feature>
<evidence type="ECO:0000313" key="3">
    <source>
        <dbReference type="EMBL" id="RFB01607.1"/>
    </source>
</evidence>
<organism evidence="3 4">
    <name type="scientific">Parvularcula marina</name>
    <dbReference type="NCBI Taxonomy" id="2292771"/>
    <lineage>
        <taxon>Bacteria</taxon>
        <taxon>Pseudomonadati</taxon>
        <taxon>Pseudomonadota</taxon>
        <taxon>Alphaproteobacteria</taxon>
        <taxon>Parvularculales</taxon>
        <taxon>Parvularculaceae</taxon>
        <taxon>Parvularcula</taxon>
    </lineage>
</organism>
<accession>A0A371R825</accession>
<keyword evidence="4" id="KW-1185">Reference proteome</keyword>
<feature type="chain" id="PRO_5016819939" evidence="2">
    <location>
        <begin position="25"/>
        <end position="172"/>
    </location>
</feature>
<evidence type="ECO:0000256" key="1">
    <source>
        <dbReference type="SAM" id="MobiDB-lite"/>
    </source>
</evidence>
<reference evidence="3 4" key="1">
    <citation type="submission" date="2018-08" db="EMBL/GenBank/DDBJ databases">
        <title>Parvularcula sp. SM1705, isolated from surface water of the South Sea China.</title>
        <authorList>
            <person name="Sun L."/>
        </authorList>
    </citation>
    <scope>NUCLEOTIDE SEQUENCE [LARGE SCALE GENOMIC DNA]</scope>
    <source>
        <strain evidence="3 4">SM1705</strain>
    </source>
</reference>
<dbReference type="EMBL" id="QUQO01000002">
    <property type="protein sequence ID" value="RFB01607.1"/>
    <property type="molecule type" value="Genomic_DNA"/>
</dbReference>
<keyword evidence="2" id="KW-0732">Signal</keyword>